<dbReference type="Proteomes" id="UP001054945">
    <property type="component" value="Unassembled WGS sequence"/>
</dbReference>
<accession>A0AAV4WDD9</accession>
<comment type="caution">
    <text evidence="2">The sequence shown here is derived from an EMBL/GenBank/DDBJ whole genome shotgun (WGS) entry which is preliminary data.</text>
</comment>
<gene>
    <name evidence="2" type="ORF">CEXT_547321</name>
</gene>
<evidence type="ECO:0000313" key="2">
    <source>
        <dbReference type="EMBL" id="GIY80817.1"/>
    </source>
</evidence>
<name>A0AAV4WDD9_CAEEX</name>
<evidence type="ECO:0000313" key="3">
    <source>
        <dbReference type="Proteomes" id="UP001054945"/>
    </source>
</evidence>
<dbReference type="AlphaFoldDB" id="A0AAV4WDD9"/>
<evidence type="ECO:0000256" key="1">
    <source>
        <dbReference type="SAM" id="MobiDB-lite"/>
    </source>
</evidence>
<reference evidence="2 3" key="1">
    <citation type="submission" date="2021-06" db="EMBL/GenBank/DDBJ databases">
        <title>Caerostris extrusa draft genome.</title>
        <authorList>
            <person name="Kono N."/>
            <person name="Arakawa K."/>
        </authorList>
    </citation>
    <scope>NUCLEOTIDE SEQUENCE [LARGE SCALE GENOMIC DNA]</scope>
</reference>
<keyword evidence="3" id="KW-1185">Reference proteome</keyword>
<sequence>MTNSQCVKEQRKLKLWKTAKPHKPLKKTDEGRTRTGSEIPINQSFYPEKEKPKKCFTHRLPKCSKIMVDARSRKQCAGFDYLSTVSESVPLLGGSTFQPPSSLLPDSPFLYHTSVYEFIQ</sequence>
<proteinExistence type="predicted"/>
<dbReference type="EMBL" id="BPLR01016056">
    <property type="protein sequence ID" value="GIY80817.1"/>
    <property type="molecule type" value="Genomic_DNA"/>
</dbReference>
<protein>
    <submittedName>
        <fullName evidence="2">Uncharacterized protein</fullName>
    </submittedName>
</protein>
<feature type="region of interest" description="Disordered" evidence="1">
    <location>
        <begin position="17"/>
        <end position="43"/>
    </location>
</feature>
<organism evidence="2 3">
    <name type="scientific">Caerostris extrusa</name>
    <name type="common">Bark spider</name>
    <name type="synonym">Caerostris bankana</name>
    <dbReference type="NCBI Taxonomy" id="172846"/>
    <lineage>
        <taxon>Eukaryota</taxon>
        <taxon>Metazoa</taxon>
        <taxon>Ecdysozoa</taxon>
        <taxon>Arthropoda</taxon>
        <taxon>Chelicerata</taxon>
        <taxon>Arachnida</taxon>
        <taxon>Araneae</taxon>
        <taxon>Araneomorphae</taxon>
        <taxon>Entelegynae</taxon>
        <taxon>Araneoidea</taxon>
        <taxon>Araneidae</taxon>
        <taxon>Caerostris</taxon>
    </lineage>
</organism>
<feature type="compositionally biased region" description="Basic and acidic residues" evidence="1">
    <location>
        <begin position="26"/>
        <end position="35"/>
    </location>
</feature>